<keyword evidence="8" id="KW-0547">Nucleotide-binding</keyword>
<keyword evidence="18" id="KW-1185">Reference proteome</keyword>
<dbReference type="GO" id="GO:0005524">
    <property type="term" value="F:ATP binding"/>
    <property type="evidence" value="ECO:0007669"/>
    <property type="project" value="UniProtKB-KW"/>
</dbReference>
<keyword evidence="11" id="KW-1133">Transmembrane helix</keyword>
<reference evidence="17 18" key="1">
    <citation type="submission" date="2024-05" db="EMBL/GenBank/DDBJ databases">
        <title>Genome sequencing and assembly of Indian major carp, Cirrhinus mrigala (Hamilton, 1822).</title>
        <authorList>
            <person name="Mohindra V."/>
            <person name="Chowdhury L.M."/>
            <person name="Lal K."/>
            <person name="Jena J.K."/>
        </authorList>
    </citation>
    <scope>NUCLEOTIDE SEQUENCE [LARGE SCALE GENOMIC DNA]</scope>
    <source>
        <strain evidence="17">CM1030</strain>
        <tissue evidence="17">Blood</tissue>
    </source>
</reference>
<comment type="subcellular location">
    <subcellularLocation>
        <location evidence="4">Membrane</location>
        <topology evidence="4">Multi-pass membrane protein</topology>
    </subcellularLocation>
</comment>
<evidence type="ECO:0000313" key="18">
    <source>
        <dbReference type="Proteomes" id="UP001529510"/>
    </source>
</evidence>
<sequence length="94" mass="10254">VHTGTVLGGVLGQKRWQFDVWSTDVTVANKMESGGIPGRVHISQSTMDFLHGEFELEEGNGGERCEYLLEKGIETYLVLVSKDTPKTNGVTNGT</sequence>
<dbReference type="GO" id="GO:0004016">
    <property type="term" value="F:adenylate cyclase activity"/>
    <property type="evidence" value="ECO:0007669"/>
    <property type="project" value="UniProtKB-EC"/>
</dbReference>
<dbReference type="Gene3D" id="3.30.70.1230">
    <property type="entry name" value="Nucleotide cyclase"/>
    <property type="match status" value="1"/>
</dbReference>
<dbReference type="InterPro" id="IPR018297">
    <property type="entry name" value="A/G_cyclase_CS"/>
</dbReference>
<evidence type="ECO:0000256" key="9">
    <source>
        <dbReference type="ARBA" id="ARBA00022840"/>
    </source>
</evidence>
<proteinExistence type="inferred from homology"/>
<keyword evidence="9" id="KW-0067">ATP-binding</keyword>
<dbReference type="InterPro" id="IPR001054">
    <property type="entry name" value="A/G_cyclase"/>
</dbReference>
<dbReference type="PROSITE" id="PS50125">
    <property type="entry name" value="GUANYLATE_CYCLASE_2"/>
    <property type="match status" value="1"/>
</dbReference>
<organism evidence="17 18">
    <name type="scientific">Cirrhinus mrigala</name>
    <name type="common">Mrigala</name>
    <dbReference type="NCBI Taxonomy" id="683832"/>
    <lineage>
        <taxon>Eukaryota</taxon>
        <taxon>Metazoa</taxon>
        <taxon>Chordata</taxon>
        <taxon>Craniata</taxon>
        <taxon>Vertebrata</taxon>
        <taxon>Euteleostomi</taxon>
        <taxon>Actinopterygii</taxon>
        <taxon>Neopterygii</taxon>
        <taxon>Teleostei</taxon>
        <taxon>Ostariophysi</taxon>
        <taxon>Cypriniformes</taxon>
        <taxon>Cyprinidae</taxon>
        <taxon>Labeoninae</taxon>
        <taxon>Labeonini</taxon>
        <taxon>Cirrhinus</taxon>
    </lineage>
</organism>
<protein>
    <recommendedName>
        <fullName evidence="5">adenylate cyclase</fullName>
        <ecNumber evidence="5">4.6.1.1</ecNumber>
    </recommendedName>
</protein>
<dbReference type="GO" id="GO:0016020">
    <property type="term" value="C:membrane"/>
    <property type="evidence" value="ECO:0007669"/>
    <property type="project" value="UniProtKB-SubCell"/>
</dbReference>
<keyword evidence="13" id="KW-0472">Membrane</keyword>
<keyword evidence="6" id="KW-0812">Transmembrane</keyword>
<evidence type="ECO:0000256" key="3">
    <source>
        <dbReference type="ARBA" id="ARBA00001946"/>
    </source>
</evidence>
<dbReference type="EMBL" id="JAMKFB020000020">
    <property type="protein sequence ID" value="KAL0165126.1"/>
    <property type="molecule type" value="Genomic_DNA"/>
</dbReference>
<feature type="non-terminal residue" evidence="17">
    <location>
        <position position="1"/>
    </location>
</feature>
<evidence type="ECO:0000256" key="5">
    <source>
        <dbReference type="ARBA" id="ARBA00012201"/>
    </source>
</evidence>
<evidence type="ECO:0000256" key="7">
    <source>
        <dbReference type="ARBA" id="ARBA00022723"/>
    </source>
</evidence>
<feature type="non-terminal residue" evidence="17">
    <location>
        <position position="94"/>
    </location>
</feature>
<dbReference type="Pfam" id="PF00211">
    <property type="entry name" value="Guanylate_cyc"/>
    <property type="match status" value="1"/>
</dbReference>
<dbReference type="InterPro" id="IPR029787">
    <property type="entry name" value="Nucleotide_cyclase"/>
</dbReference>
<evidence type="ECO:0000313" key="17">
    <source>
        <dbReference type="EMBL" id="KAL0165126.1"/>
    </source>
</evidence>
<evidence type="ECO:0000256" key="14">
    <source>
        <dbReference type="ARBA" id="ARBA00023239"/>
    </source>
</evidence>
<keyword evidence="10" id="KW-0460">Magnesium</keyword>
<comment type="cofactor">
    <cofactor evidence="3">
        <name>Mg(2+)</name>
        <dbReference type="ChEBI" id="CHEBI:18420"/>
    </cofactor>
</comment>
<dbReference type="GO" id="GO:0046872">
    <property type="term" value="F:metal ion binding"/>
    <property type="evidence" value="ECO:0007669"/>
    <property type="project" value="UniProtKB-KW"/>
</dbReference>
<evidence type="ECO:0000256" key="1">
    <source>
        <dbReference type="ARBA" id="ARBA00001593"/>
    </source>
</evidence>
<comment type="similarity">
    <text evidence="15">Belongs to the adenylyl cyclase class-4/guanylyl cyclase family.</text>
</comment>
<feature type="domain" description="Guanylate cyclase" evidence="16">
    <location>
        <begin position="1"/>
        <end position="32"/>
    </location>
</feature>
<dbReference type="AlphaFoldDB" id="A0ABD0NVX5"/>
<evidence type="ECO:0000259" key="16">
    <source>
        <dbReference type="PROSITE" id="PS50125"/>
    </source>
</evidence>
<keyword evidence="7" id="KW-0479">Metal-binding</keyword>
<evidence type="ECO:0000256" key="8">
    <source>
        <dbReference type="ARBA" id="ARBA00022741"/>
    </source>
</evidence>
<keyword evidence="12" id="KW-0115">cAMP biosynthesis</keyword>
<comment type="cofactor">
    <cofactor evidence="2">
        <name>Mn(2+)</name>
        <dbReference type="ChEBI" id="CHEBI:29035"/>
    </cofactor>
</comment>
<evidence type="ECO:0000256" key="13">
    <source>
        <dbReference type="ARBA" id="ARBA00023136"/>
    </source>
</evidence>
<evidence type="ECO:0000256" key="6">
    <source>
        <dbReference type="ARBA" id="ARBA00022692"/>
    </source>
</evidence>
<comment type="catalytic activity">
    <reaction evidence="1">
        <text>ATP = 3',5'-cyclic AMP + diphosphate</text>
        <dbReference type="Rhea" id="RHEA:15389"/>
        <dbReference type="ChEBI" id="CHEBI:30616"/>
        <dbReference type="ChEBI" id="CHEBI:33019"/>
        <dbReference type="ChEBI" id="CHEBI:58165"/>
        <dbReference type="EC" id="4.6.1.1"/>
    </reaction>
</comment>
<evidence type="ECO:0000256" key="2">
    <source>
        <dbReference type="ARBA" id="ARBA00001936"/>
    </source>
</evidence>
<dbReference type="Proteomes" id="UP001529510">
    <property type="component" value="Unassembled WGS sequence"/>
</dbReference>
<dbReference type="SUPFAM" id="SSF55073">
    <property type="entry name" value="Nucleotide cyclase"/>
    <property type="match status" value="1"/>
</dbReference>
<evidence type="ECO:0000256" key="12">
    <source>
        <dbReference type="ARBA" id="ARBA00022998"/>
    </source>
</evidence>
<evidence type="ECO:0000256" key="4">
    <source>
        <dbReference type="ARBA" id="ARBA00004141"/>
    </source>
</evidence>
<evidence type="ECO:0000256" key="15">
    <source>
        <dbReference type="RuleBase" id="RU000405"/>
    </source>
</evidence>
<dbReference type="PANTHER" id="PTHR45627:SF30">
    <property type="entry name" value="ADENYLATE CYCLASE TYPE 3"/>
    <property type="match status" value="1"/>
</dbReference>
<name>A0ABD0NVX5_CIRMR</name>
<comment type="caution">
    <text evidence="17">The sequence shown here is derived from an EMBL/GenBank/DDBJ whole genome shotgun (WGS) entry which is preliminary data.</text>
</comment>
<evidence type="ECO:0000256" key="11">
    <source>
        <dbReference type="ARBA" id="ARBA00022989"/>
    </source>
</evidence>
<dbReference type="PROSITE" id="PS00452">
    <property type="entry name" value="GUANYLATE_CYCLASE_1"/>
    <property type="match status" value="1"/>
</dbReference>
<dbReference type="GO" id="GO:0006171">
    <property type="term" value="P:cAMP biosynthetic process"/>
    <property type="evidence" value="ECO:0007669"/>
    <property type="project" value="UniProtKB-KW"/>
</dbReference>
<gene>
    <name evidence="17" type="ORF">M9458_040879</name>
</gene>
<dbReference type="PANTHER" id="PTHR45627">
    <property type="entry name" value="ADENYLATE CYCLASE TYPE 1"/>
    <property type="match status" value="1"/>
</dbReference>
<dbReference type="EC" id="4.6.1.1" evidence="5"/>
<evidence type="ECO:0000256" key="10">
    <source>
        <dbReference type="ARBA" id="ARBA00022842"/>
    </source>
</evidence>
<accession>A0ABD0NVX5</accession>
<keyword evidence="14 15" id="KW-0456">Lyase</keyword>